<dbReference type="Proteomes" id="UP001165283">
    <property type="component" value="Unassembled WGS sequence"/>
</dbReference>
<sequence>MAARAGPATTRGTHVVRPFDAWLVRAEAAAVEVAPMSEVAVAARAAPRPVHPDAYEPMAPALYVYRQRTPHGEHVGIVCDIAPEAFLDGRVRGHESVQADRVDALARYLTTTPQRVELVSTLHRAGPVVRATLASVPALRPVRDIDGPGATRHTVWQIPQGPQTDRLRRELDAATHYIADGHHRVAAGLEVWERSGRVCGRGVLCVAYPLGGLQLSSFDRRVTGPVHPVRLRDLLGASFDVRPAADIREASESGIAVYLEHRWYTASYPGERPPGAPGLDVSLLHARALDHLPAGTVVELTRAPTEVLLAACDADGGALFVLPAPELETITAIADAGEVVPAKSTYFSPKPASGIFLRGRTG</sequence>
<dbReference type="InterPro" id="IPR008323">
    <property type="entry name" value="UCP033563"/>
</dbReference>
<dbReference type="Pfam" id="PF06245">
    <property type="entry name" value="DUF1015"/>
    <property type="match status" value="1"/>
</dbReference>
<dbReference type="PANTHER" id="PTHR36454">
    <property type="entry name" value="LMO2823 PROTEIN"/>
    <property type="match status" value="1"/>
</dbReference>
<gene>
    <name evidence="1" type="ORF">KDL28_15050</name>
</gene>
<reference evidence="1" key="1">
    <citation type="submission" date="2021-04" db="EMBL/GenBank/DDBJ databases">
        <title>Pseudonocardia sp. nov., isolated from sandy soil of mangrove forest.</title>
        <authorList>
            <person name="Zan Z."/>
            <person name="Huang R."/>
            <person name="Liu W."/>
        </authorList>
    </citation>
    <scope>NUCLEOTIDE SEQUENCE</scope>
    <source>
        <strain evidence="1">S2-4</strain>
    </source>
</reference>
<name>A0ABT1A047_9PSEU</name>
<accession>A0ABT1A047</accession>
<evidence type="ECO:0000313" key="2">
    <source>
        <dbReference type="Proteomes" id="UP001165283"/>
    </source>
</evidence>
<comment type="caution">
    <text evidence="1">The sequence shown here is derived from an EMBL/GenBank/DDBJ whole genome shotgun (WGS) entry which is preliminary data.</text>
</comment>
<evidence type="ECO:0000313" key="1">
    <source>
        <dbReference type="EMBL" id="MCO1656377.1"/>
    </source>
</evidence>
<proteinExistence type="predicted"/>
<keyword evidence="2" id="KW-1185">Reference proteome</keyword>
<organism evidence="1 2">
    <name type="scientific">Pseudonocardia humida</name>
    <dbReference type="NCBI Taxonomy" id="2800819"/>
    <lineage>
        <taxon>Bacteria</taxon>
        <taxon>Bacillati</taxon>
        <taxon>Actinomycetota</taxon>
        <taxon>Actinomycetes</taxon>
        <taxon>Pseudonocardiales</taxon>
        <taxon>Pseudonocardiaceae</taxon>
        <taxon>Pseudonocardia</taxon>
    </lineage>
</organism>
<dbReference type="RefSeq" id="WP_252439028.1">
    <property type="nucleotide sequence ID" value="NZ_JAGSOV010000034.1"/>
</dbReference>
<dbReference type="PANTHER" id="PTHR36454:SF1">
    <property type="entry name" value="DUF1015 DOMAIN-CONTAINING PROTEIN"/>
    <property type="match status" value="1"/>
</dbReference>
<dbReference type="EMBL" id="JAGSOV010000034">
    <property type="protein sequence ID" value="MCO1656377.1"/>
    <property type="molecule type" value="Genomic_DNA"/>
</dbReference>
<protein>
    <submittedName>
        <fullName evidence="1">DUF1015 family protein</fullName>
    </submittedName>
</protein>